<dbReference type="CDD" id="cd00167">
    <property type="entry name" value="SANT"/>
    <property type="match status" value="1"/>
</dbReference>
<evidence type="ECO:0000259" key="5">
    <source>
        <dbReference type="PROSITE" id="PS50090"/>
    </source>
</evidence>
<dbReference type="GO" id="GO:0019185">
    <property type="term" value="C:snRNA-activating protein complex"/>
    <property type="evidence" value="ECO:0007669"/>
    <property type="project" value="TreeGrafter"/>
</dbReference>
<reference evidence="7" key="1">
    <citation type="submission" date="2021-06" db="EMBL/GenBank/DDBJ databases">
        <authorList>
            <person name="Kallberg Y."/>
            <person name="Tangrot J."/>
            <person name="Rosling A."/>
        </authorList>
    </citation>
    <scope>NUCLEOTIDE SEQUENCE</scope>
    <source>
        <strain evidence="7">BR232B</strain>
    </source>
</reference>
<gene>
    <name evidence="7" type="ORF">PBRASI_LOCUS966</name>
</gene>
<feature type="domain" description="HTH myb-type" evidence="6">
    <location>
        <begin position="150"/>
        <end position="199"/>
    </location>
</feature>
<dbReference type="InterPro" id="IPR051575">
    <property type="entry name" value="Myb-like_DNA-bd"/>
</dbReference>
<dbReference type="GO" id="GO:0000978">
    <property type="term" value="F:RNA polymerase II cis-regulatory region sequence-specific DNA binding"/>
    <property type="evidence" value="ECO:0007669"/>
    <property type="project" value="TreeGrafter"/>
</dbReference>
<dbReference type="SMART" id="SM00717">
    <property type="entry name" value="SANT"/>
    <property type="match status" value="5"/>
</dbReference>
<dbReference type="AlphaFoldDB" id="A0A9N8VYH9"/>
<organism evidence="7 8">
    <name type="scientific">Paraglomus brasilianum</name>
    <dbReference type="NCBI Taxonomy" id="144538"/>
    <lineage>
        <taxon>Eukaryota</taxon>
        <taxon>Fungi</taxon>
        <taxon>Fungi incertae sedis</taxon>
        <taxon>Mucoromycota</taxon>
        <taxon>Glomeromycotina</taxon>
        <taxon>Glomeromycetes</taxon>
        <taxon>Paraglomerales</taxon>
        <taxon>Paraglomeraceae</taxon>
        <taxon>Paraglomus</taxon>
    </lineage>
</organism>
<dbReference type="SUPFAM" id="SSF46689">
    <property type="entry name" value="Homeodomain-like"/>
    <property type="match status" value="4"/>
</dbReference>
<evidence type="ECO:0000259" key="6">
    <source>
        <dbReference type="PROSITE" id="PS51294"/>
    </source>
</evidence>
<dbReference type="PANTHER" id="PTHR46621">
    <property type="entry name" value="SNRNA-ACTIVATING PROTEIN COMPLEX SUBUNIT 4"/>
    <property type="match status" value="1"/>
</dbReference>
<dbReference type="PROSITE" id="PS50090">
    <property type="entry name" value="MYB_LIKE"/>
    <property type="match status" value="4"/>
</dbReference>
<evidence type="ECO:0000256" key="3">
    <source>
        <dbReference type="ARBA" id="ARBA00023163"/>
    </source>
</evidence>
<sequence length="310" mass="36692">MTSLSLLRASKRLHRLKPRSLPTNTHRQLHSRRTTLLWTEEELVKLIRAVKDHGCEWKYIQDNVFHGTRSSRQLSRKYDLWEKRLESNPILFWYSAASPAEDEALKELVQQQGVKTRLPWTIIAEKFSKNFPERLPETLADRWRRLSANKRGKYSEKEDQLIREFCKEHGGSWARLSAILNRPQRSLRAHYADLQLKEERESWSLDEHYKICAILREHGPIMDKIEEAFPHRSKPYLKLLVKKLLNKKCKYEYNRGSWFPAEVKALKEACRKYTGTKGLWRKVSAAVESRGDAQCMRYVIARGWNNFVNT</sequence>
<dbReference type="InterPro" id="IPR017930">
    <property type="entry name" value="Myb_dom"/>
</dbReference>
<dbReference type="EMBL" id="CAJVPI010000056">
    <property type="protein sequence ID" value="CAG8468798.1"/>
    <property type="molecule type" value="Genomic_DNA"/>
</dbReference>
<evidence type="ECO:0000256" key="1">
    <source>
        <dbReference type="ARBA" id="ARBA00023015"/>
    </source>
</evidence>
<dbReference type="Proteomes" id="UP000789739">
    <property type="component" value="Unassembled WGS sequence"/>
</dbReference>
<feature type="domain" description="Myb-like" evidence="5">
    <location>
        <begin position="250"/>
        <end position="295"/>
    </location>
</feature>
<evidence type="ECO:0000256" key="4">
    <source>
        <dbReference type="ARBA" id="ARBA00023242"/>
    </source>
</evidence>
<dbReference type="Pfam" id="PF13921">
    <property type="entry name" value="Myb_DNA-bind_6"/>
    <property type="match status" value="1"/>
</dbReference>
<dbReference type="GO" id="GO:0001006">
    <property type="term" value="F:RNA polymerase III type 3 promoter sequence-specific DNA binding"/>
    <property type="evidence" value="ECO:0007669"/>
    <property type="project" value="TreeGrafter"/>
</dbReference>
<evidence type="ECO:0000313" key="8">
    <source>
        <dbReference type="Proteomes" id="UP000789739"/>
    </source>
</evidence>
<dbReference type="InterPro" id="IPR001005">
    <property type="entry name" value="SANT/Myb"/>
</dbReference>
<dbReference type="GO" id="GO:0042795">
    <property type="term" value="P:snRNA transcription by RNA polymerase II"/>
    <property type="evidence" value="ECO:0007669"/>
    <property type="project" value="TreeGrafter"/>
</dbReference>
<keyword evidence="3" id="KW-0804">Transcription</keyword>
<keyword evidence="4" id="KW-0539">Nucleus</keyword>
<dbReference type="Gene3D" id="1.10.10.60">
    <property type="entry name" value="Homeodomain-like"/>
    <property type="match status" value="3"/>
</dbReference>
<keyword evidence="1" id="KW-0805">Transcription regulation</keyword>
<accession>A0A9N8VYH9</accession>
<proteinExistence type="predicted"/>
<name>A0A9N8VYH9_9GLOM</name>
<keyword evidence="2" id="KW-0238">DNA-binding</keyword>
<protein>
    <submittedName>
        <fullName evidence="7">1481_t:CDS:1</fullName>
    </submittedName>
</protein>
<evidence type="ECO:0000256" key="2">
    <source>
        <dbReference type="ARBA" id="ARBA00023125"/>
    </source>
</evidence>
<comment type="caution">
    <text evidence="7">The sequence shown here is derived from an EMBL/GenBank/DDBJ whole genome shotgun (WGS) entry which is preliminary data.</text>
</comment>
<dbReference type="PANTHER" id="PTHR46621:SF1">
    <property type="entry name" value="SNRNA-ACTIVATING PROTEIN COMPLEX SUBUNIT 4"/>
    <property type="match status" value="1"/>
</dbReference>
<evidence type="ECO:0000313" key="7">
    <source>
        <dbReference type="EMBL" id="CAG8468798.1"/>
    </source>
</evidence>
<dbReference type="PROSITE" id="PS51294">
    <property type="entry name" value="HTH_MYB"/>
    <property type="match status" value="1"/>
</dbReference>
<keyword evidence="8" id="KW-1185">Reference proteome</keyword>
<dbReference type="InterPro" id="IPR009057">
    <property type="entry name" value="Homeodomain-like_sf"/>
</dbReference>
<feature type="domain" description="Myb-like" evidence="5">
    <location>
        <begin position="98"/>
        <end position="147"/>
    </location>
</feature>
<feature type="domain" description="Myb-like" evidence="5">
    <location>
        <begin position="38"/>
        <end position="78"/>
    </location>
</feature>
<dbReference type="OrthoDB" id="2143914at2759"/>
<feature type="domain" description="Myb-like" evidence="5">
    <location>
        <begin position="150"/>
        <end position="195"/>
    </location>
</feature>
<dbReference type="GO" id="GO:0042796">
    <property type="term" value="P:snRNA transcription by RNA polymerase III"/>
    <property type="evidence" value="ECO:0007669"/>
    <property type="project" value="TreeGrafter"/>
</dbReference>